<comment type="caution">
    <text evidence="1">The sequence shown here is derived from an EMBL/GenBank/DDBJ whole genome shotgun (WGS) entry which is preliminary data.</text>
</comment>
<dbReference type="AlphaFoldDB" id="A0A0G2IVM4"/>
<evidence type="ECO:0000313" key="2">
    <source>
        <dbReference type="Proteomes" id="UP000035067"/>
    </source>
</evidence>
<name>A0A0G2IVM4_9SYNE</name>
<accession>A0A0G2IVM4</accession>
<evidence type="ECO:0000313" key="1">
    <source>
        <dbReference type="EMBL" id="KKZ10923.1"/>
    </source>
</evidence>
<sequence>MDASNQFLEEAFDPMQHTEPQVERWDAIEQYFVCISECSLHDGECVTQCVEVLKTRQTDSG</sequence>
<reference evidence="1 2" key="1">
    <citation type="submission" date="2015-01" db="EMBL/GenBank/DDBJ databases">
        <title>Lifestyle Evolution in Cyanobacterial Symbionts of Sponges.</title>
        <authorList>
            <person name="Burgsdorf I."/>
            <person name="Slaby B.M."/>
            <person name="Handley K.M."/>
            <person name="Haber M."/>
            <person name="Blom J."/>
            <person name="Marshall C.W."/>
            <person name="Gilbert J.A."/>
            <person name="Hentschel U."/>
            <person name="Steindler L."/>
        </authorList>
    </citation>
    <scope>NUCLEOTIDE SEQUENCE [LARGE SCALE GENOMIC DNA]</scope>
    <source>
        <strain evidence="1">SP3</strain>
    </source>
</reference>
<organism evidence="1 2">
    <name type="scientific">Candidatus Synechococcus spongiarum SP3</name>
    <dbReference type="NCBI Taxonomy" id="1604020"/>
    <lineage>
        <taxon>Bacteria</taxon>
        <taxon>Bacillati</taxon>
        <taxon>Cyanobacteriota</taxon>
        <taxon>Cyanophyceae</taxon>
        <taxon>Synechococcales</taxon>
        <taxon>Synechococcaceae</taxon>
        <taxon>Synechococcus</taxon>
    </lineage>
</organism>
<proteinExistence type="predicted"/>
<dbReference type="PATRIC" id="fig|1604020.3.peg.1989"/>
<dbReference type="Proteomes" id="UP000035067">
    <property type="component" value="Unassembled WGS sequence"/>
</dbReference>
<gene>
    <name evidence="1" type="ORF">TE42_09175</name>
</gene>
<protein>
    <submittedName>
        <fullName evidence="1">Uncharacterized protein</fullName>
    </submittedName>
</protein>
<dbReference type="EMBL" id="JXQG01000071">
    <property type="protein sequence ID" value="KKZ10923.1"/>
    <property type="molecule type" value="Genomic_DNA"/>
</dbReference>